<evidence type="ECO:0000256" key="1">
    <source>
        <dbReference type="SAM" id="MobiDB-lite"/>
    </source>
</evidence>
<proteinExistence type="predicted"/>
<feature type="compositionally biased region" description="Basic residues" evidence="1">
    <location>
        <begin position="110"/>
        <end position="120"/>
    </location>
</feature>
<feature type="non-terminal residue" evidence="2">
    <location>
        <position position="128"/>
    </location>
</feature>
<protein>
    <recommendedName>
        <fullName evidence="4">Myb-like domain-containing protein</fullName>
    </recommendedName>
</protein>
<accession>A0ABR0KQ01</accession>
<feature type="compositionally biased region" description="Basic and acidic residues" evidence="1">
    <location>
        <begin position="76"/>
        <end position="105"/>
    </location>
</feature>
<feature type="region of interest" description="Disordered" evidence="1">
    <location>
        <begin position="60"/>
        <end position="128"/>
    </location>
</feature>
<comment type="caution">
    <text evidence="2">The sequence shown here is derived from an EMBL/GenBank/DDBJ whole genome shotgun (WGS) entry which is preliminary data.</text>
</comment>
<sequence>MADTEGSSKKPWTDSEKYALLMTLIARAGPIKWDKVKLPEGRTQKACTRWFDKEKAKFEIQNKSSAVADAGPTDEPATKKKKEEKAEKVKKESRDSEDRGDEGHTTPKVKAARKSSRNKHAITSDAET</sequence>
<gene>
    <name evidence="2" type="ORF">LTR16_006946</name>
</gene>
<evidence type="ECO:0000313" key="2">
    <source>
        <dbReference type="EMBL" id="KAK5103274.1"/>
    </source>
</evidence>
<dbReference type="EMBL" id="JAVRRA010026013">
    <property type="protein sequence ID" value="KAK5103274.1"/>
    <property type="molecule type" value="Genomic_DNA"/>
</dbReference>
<name>A0ABR0KQ01_9PEZI</name>
<organism evidence="2 3">
    <name type="scientific">Cryomyces antarcticus</name>
    <dbReference type="NCBI Taxonomy" id="329879"/>
    <lineage>
        <taxon>Eukaryota</taxon>
        <taxon>Fungi</taxon>
        <taxon>Dikarya</taxon>
        <taxon>Ascomycota</taxon>
        <taxon>Pezizomycotina</taxon>
        <taxon>Dothideomycetes</taxon>
        <taxon>Dothideomycetes incertae sedis</taxon>
        <taxon>Cryomyces</taxon>
    </lineage>
</organism>
<evidence type="ECO:0000313" key="3">
    <source>
        <dbReference type="Proteomes" id="UP001357485"/>
    </source>
</evidence>
<evidence type="ECO:0008006" key="4">
    <source>
        <dbReference type="Google" id="ProtNLM"/>
    </source>
</evidence>
<reference evidence="2 3" key="1">
    <citation type="submission" date="2023-08" db="EMBL/GenBank/DDBJ databases">
        <title>Black Yeasts Isolated from many extreme environments.</title>
        <authorList>
            <person name="Coleine C."/>
            <person name="Stajich J.E."/>
            <person name="Selbmann L."/>
        </authorList>
    </citation>
    <scope>NUCLEOTIDE SEQUENCE [LARGE SCALE GENOMIC DNA]</scope>
    <source>
        <strain evidence="2 3">CCFEE 536</strain>
    </source>
</reference>
<keyword evidence="3" id="KW-1185">Reference proteome</keyword>
<dbReference type="Proteomes" id="UP001357485">
    <property type="component" value="Unassembled WGS sequence"/>
</dbReference>
<dbReference type="Gene3D" id="1.10.10.60">
    <property type="entry name" value="Homeodomain-like"/>
    <property type="match status" value="1"/>
</dbReference>